<name>A0ABU0IKD4_9CAUL</name>
<sequence>MTSAFDLQAMEDRIKSESINVLMSIQSYRVIEPSYFDRLRGAVSDAVAFYKDEPDAPAVVIQEIEDAAQIIRNEAHAFEGRTVACLEMADWLGAARDQLLLGRE</sequence>
<accession>A0ABU0IKD4</accession>
<gene>
    <name evidence="1" type="ORF">QO010_000219</name>
</gene>
<keyword evidence="2" id="KW-1185">Reference proteome</keyword>
<protein>
    <submittedName>
        <fullName evidence="1">Uncharacterized protein</fullName>
    </submittedName>
</protein>
<evidence type="ECO:0000313" key="1">
    <source>
        <dbReference type="EMBL" id="MDQ0462471.1"/>
    </source>
</evidence>
<proteinExistence type="predicted"/>
<evidence type="ECO:0000313" key="2">
    <source>
        <dbReference type="Proteomes" id="UP001228905"/>
    </source>
</evidence>
<comment type="caution">
    <text evidence="1">The sequence shown here is derived from an EMBL/GenBank/DDBJ whole genome shotgun (WGS) entry which is preliminary data.</text>
</comment>
<dbReference type="EMBL" id="JAUSVS010000001">
    <property type="protein sequence ID" value="MDQ0462471.1"/>
    <property type="molecule type" value="Genomic_DNA"/>
</dbReference>
<reference evidence="1 2" key="1">
    <citation type="submission" date="2023-07" db="EMBL/GenBank/DDBJ databases">
        <title>Genomic Encyclopedia of Type Strains, Phase IV (KMG-IV): sequencing the most valuable type-strain genomes for metagenomic binning, comparative biology and taxonomic classification.</title>
        <authorList>
            <person name="Goeker M."/>
        </authorList>
    </citation>
    <scope>NUCLEOTIDE SEQUENCE [LARGE SCALE GENOMIC DNA]</scope>
    <source>
        <strain evidence="1 2">DSM 18695</strain>
    </source>
</reference>
<dbReference type="RefSeq" id="WP_307344809.1">
    <property type="nucleotide sequence ID" value="NZ_JAUSVS010000001.1"/>
</dbReference>
<organism evidence="1 2">
    <name type="scientific">Caulobacter ginsengisoli</name>
    <dbReference type="NCBI Taxonomy" id="400775"/>
    <lineage>
        <taxon>Bacteria</taxon>
        <taxon>Pseudomonadati</taxon>
        <taxon>Pseudomonadota</taxon>
        <taxon>Alphaproteobacteria</taxon>
        <taxon>Caulobacterales</taxon>
        <taxon>Caulobacteraceae</taxon>
        <taxon>Caulobacter</taxon>
    </lineage>
</organism>
<dbReference type="Proteomes" id="UP001228905">
    <property type="component" value="Unassembled WGS sequence"/>
</dbReference>